<dbReference type="Proteomes" id="UP001152795">
    <property type="component" value="Unassembled WGS sequence"/>
</dbReference>
<organism evidence="2 3">
    <name type="scientific">Paramuricea clavata</name>
    <name type="common">Red gorgonian</name>
    <name type="synonym">Violescent sea-whip</name>
    <dbReference type="NCBI Taxonomy" id="317549"/>
    <lineage>
        <taxon>Eukaryota</taxon>
        <taxon>Metazoa</taxon>
        <taxon>Cnidaria</taxon>
        <taxon>Anthozoa</taxon>
        <taxon>Octocorallia</taxon>
        <taxon>Malacalcyonacea</taxon>
        <taxon>Plexauridae</taxon>
        <taxon>Paramuricea</taxon>
    </lineage>
</organism>
<feature type="compositionally biased region" description="Polar residues" evidence="1">
    <location>
        <begin position="1"/>
        <end position="19"/>
    </location>
</feature>
<feature type="region of interest" description="Disordered" evidence="1">
    <location>
        <begin position="1"/>
        <end position="150"/>
    </location>
</feature>
<feature type="compositionally biased region" description="Polar residues" evidence="1">
    <location>
        <begin position="97"/>
        <end position="110"/>
    </location>
</feature>
<name>A0A6S7FKX5_PARCT</name>
<reference evidence="2" key="1">
    <citation type="submission" date="2020-04" db="EMBL/GenBank/DDBJ databases">
        <authorList>
            <person name="Alioto T."/>
            <person name="Alioto T."/>
            <person name="Gomez Garrido J."/>
        </authorList>
    </citation>
    <scope>NUCLEOTIDE SEQUENCE</scope>
    <source>
        <strain evidence="2">A484AB</strain>
    </source>
</reference>
<keyword evidence="3" id="KW-1185">Reference proteome</keyword>
<evidence type="ECO:0000313" key="3">
    <source>
        <dbReference type="Proteomes" id="UP001152795"/>
    </source>
</evidence>
<dbReference type="OrthoDB" id="6119446at2759"/>
<proteinExistence type="predicted"/>
<dbReference type="AlphaFoldDB" id="A0A6S7FKX5"/>
<sequence>MQTSATPQASQQESTQQPVYASRMASETSQQSQQESTQQSVYTPRPASATPRASQQVTSMQQPVYTTRPASATLRASQQVTSMQQPVYTPRPASATLRASQQVTSMQQPVYTPRPASATLQASQQVTSMQQPVYAPRSASATPQGSQQAPLPTAVNPPVGTFVLSLLQCCPPLVRTCFGCSQSLKLGGIIASPPYDLTIITRMNRGFPNPNTPDRQLMFKEQNVYFHVNLSCLKMKQPYFNPACVTVPNWLPYYLTPEHVRFLREFGAQI</sequence>
<accession>A0A6S7FKX5</accession>
<evidence type="ECO:0000256" key="1">
    <source>
        <dbReference type="SAM" id="MobiDB-lite"/>
    </source>
</evidence>
<evidence type="ECO:0000313" key="2">
    <source>
        <dbReference type="EMBL" id="CAB3978187.1"/>
    </source>
</evidence>
<protein>
    <submittedName>
        <fullName evidence="2">Uncharacterized protein</fullName>
    </submittedName>
</protein>
<feature type="compositionally biased region" description="Polar residues" evidence="1">
    <location>
        <begin position="51"/>
        <end position="87"/>
    </location>
</feature>
<feature type="compositionally biased region" description="Polar residues" evidence="1">
    <location>
        <begin position="139"/>
        <end position="150"/>
    </location>
</feature>
<feature type="compositionally biased region" description="Low complexity" evidence="1">
    <location>
        <begin position="26"/>
        <end position="40"/>
    </location>
</feature>
<gene>
    <name evidence="2" type="ORF">PACLA_8A082325</name>
</gene>
<comment type="caution">
    <text evidence="2">The sequence shown here is derived from an EMBL/GenBank/DDBJ whole genome shotgun (WGS) entry which is preliminary data.</text>
</comment>
<dbReference type="EMBL" id="CACRXK020000095">
    <property type="protein sequence ID" value="CAB3978187.1"/>
    <property type="molecule type" value="Genomic_DNA"/>
</dbReference>
<feature type="compositionally biased region" description="Polar residues" evidence="1">
    <location>
        <begin position="118"/>
        <end position="131"/>
    </location>
</feature>